<accession>A0A0D6Q1H6</accession>
<organism evidence="1 2">
    <name type="scientific">Komagataeibacter europaeus NBRC 3261</name>
    <dbReference type="NCBI Taxonomy" id="1234669"/>
    <lineage>
        <taxon>Bacteria</taxon>
        <taxon>Pseudomonadati</taxon>
        <taxon>Pseudomonadota</taxon>
        <taxon>Alphaproteobacteria</taxon>
        <taxon>Acetobacterales</taxon>
        <taxon>Acetobacteraceae</taxon>
        <taxon>Komagataeibacter</taxon>
    </lineage>
</organism>
<evidence type="ECO:0000313" key="1">
    <source>
        <dbReference type="EMBL" id="GAN96820.1"/>
    </source>
</evidence>
<protein>
    <submittedName>
        <fullName evidence="1">Uncharacterized protein</fullName>
    </submittedName>
</protein>
<reference evidence="1 2" key="1">
    <citation type="submission" date="2012-11" db="EMBL/GenBank/DDBJ databases">
        <title>Whole genome sequence of Gluconacetobacter europaeus NBRC3261.</title>
        <authorList>
            <person name="Azuma Y."/>
            <person name="Higashiura N."/>
            <person name="Hirakawa H."/>
            <person name="Matsushita K."/>
        </authorList>
    </citation>
    <scope>NUCLEOTIDE SEQUENCE [LARGE SCALE GENOMIC DNA]</scope>
    <source>
        <strain evidence="1 2">NBRC 3261</strain>
    </source>
</reference>
<dbReference type="EMBL" id="BANI01000097">
    <property type="protein sequence ID" value="GAN96820.1"/>
    <property type="molecule type" value="Genomic_DNA"/>
</dbReference>
<comment type="caution">
    <text evidence="1">The sequence shown here is derived from an EMBL/GenBank/DDBJ whole genome shotgun (WGS) entry which is preliminary data.</text>
</comment>
<dbReference type="Proteomes" id="UP000032675">
    <property type="component" value="Unassembled WGS sequence"/>
</dbReference>
<sequence length="67" mass="7152">MPALPGGFLKQKAVSGKVERRRLGKALVKPQPGGQGHAIGIAALITDELVRPRGRCGKHTWLSDRAV</sequence>
<dbReference type="AlphaFoldDB" id="A0A0D6Q1H6"/>
<gene>
    <name evidence="1" type="ORF">Geu3261_0111_018</name>
</gene>
<evidence type="ECO:0000313" key="2">
    <source>
        <dbReference type="Proteomes" id="UP000032675"/>
    </source>
</evidence>
<name>A0A0D6Q1H6_KOMEU</name>
<proteinExistence type="predicted"/>